<protein>
    <submittedName>
        <fullName evidence="9">Glucose dehydrogenase [FAD, quinone]-like isoform X1</fullName>
    </submittedName>
</protein>
<dbReference type="Gene3D" id="3.30.560.10">
    <property type="entry name" value="Glucose Oxidase, domain 3"/>
    <property type="match status" value="1"/>
</dbReference>
<organism evidence="8 9">
    <name type="scientific">Spodoptera litura</name>
    <name type="common">Asian cotton leafworm</name>
    <dbReference type="NCBI Taxonomy" id="69820"/>
    <lineage>
        <taxon>Eukaryota</taxon>
        <taxon>Metazoa</taxon>
        <taxon>Ecdysozoa</taxon>
        <taxon>Arthropoda</taxon>
        <taxon>Hexapoda</taxon>
        <taxon>Insecta</taxon>
        <taxon>Pterygota</taxon>
        <taxon>Neoptera</taxon>
        <taxon>Endopterygota</taxon>
        <taxon>Lepidoptera</taxon>
        <taxon>Glossata</taxon>
        <taxon>Ditrysia</taxon>
        <taxon>Noctuoidea</taxon>
        <taxon>Noctuidae</taxon>
        <taxon>Amphipyrinae</taxon>
        <taxon>Spodoptera</taxon>
    </lineage>
</organism>
<feature type="binding site" evidence="5">
    <location>
        <position position="132"/>
    </location>
    <ligand>
        <name>FAD</name>
        <dbReference type="ChEBI" id="CHEBI:57692"/>
    </ligand>
</feature>
<dbReference type="Pfam" id="PF05199">
    <property type="entry name" value="GMC_oxred_C"/>
    <property type="match status" value="1"/>
</dbReference>
<dbReference type="PIRSF" id="PIRSF000137">
    <property type="entry name" value="Alcohol_oxidase"/>
    <property type="match status" value="1"/>
</dbReference>
<evidence type="ECO:0000256" key="5">
    <source>
        <dbReference type="PIRSR" id="PIRSR000137-2"/>
    </source>
</evidence>
<dbReference type="RefSeq" id="XP_022830641.1">
    <property type="nucleotide sequence ID" value="XM_022974873.1"/>
</dbReference>
<comment type="cofactor">
    <cofactor evidence="1 5">
        <name>FAD</name>
        <dbReference type="ChEBI" id="CHEBI:57692"/>
    </cofactor>
</comment>
<dbReference type="Gene3D" id="3.50.50.60">
    <property type="entry name" value="FAD/NAD(P)-binding domain"/>
    <property type="match status" value="1"/>
</dbReference>
<evidence type="ECO:0000259" key="6">
    <source>
        <dbReference type="Pfam" id="PF00732"/>
    </source>
</evidence>
<comment type="similarity">
    <text evidence="2">Belongs to the GMC oxidoreductase family.</text>
</comment>
<dbReference type="SUPFAM" id="SSF51905">
    <property type="entry name" value="FAD/NAD(P)-binding domain"/>
    <property type="match status" value="1"/>
</dbReference>
<evidence type="ECO:0000259" key="7">
    <source>
        <dbReference type="Pfam" id="PF05199"/>
    </source>
</evidence>
<sequence>MEHITNAASSDAYTSSVQNALSVLTTLHITSYMWMPETDVKDVVSDSVDAEYEYIVVGAGTAGAIVAGRLAQSQARVLLIEAGGDPPIETIYPGLALYTRWSEIDYNFTVSSQPYHHDCLEEPYFTLHAGKVLGGSSTISIMLYERGNKQDFQRWVTASNDDSWSWENVLKYFKRTEKMEDQAILNSPYRQYHGLDGPLIVTRETRMEVDAYHSIVQQLGGKVILDLNSNETVGYSRAQYTLKDYRQSTATAFLKASDTSTYLHLLKNTEVTKIILDDNNRAVGVKAKRNNKMYTFNASKEVILSAGVINSPKLLMLSGIGPKEHLECKGIEVKVDLPVGKNYHDHIGVVIAHRLQKSNETLTQVDVREYPTTAIIGYVAINESKKYPDYVLSGHFVYGKDAAKLPLQENAFYDRYRSCIRNTLYRESKRHNMLYAFISNPTPLSRGTVTLRSSHYKDQPVIDGNFCSVEVDLEHHIDFLQHYTRVQNTEIFMQLGSKLLNPIEKKCGKYEMGSRKFWRCYIMCMMSPRNHAVGTCAMGSVVDSKLRVLGVQGLRVADASIIPVIPSVGTYAPTMMIGEKAASMLIEDM</sequence>
<evidence type="ECO:0000313" key="8">
    <source>
        <dbReference type="Proteomes" id="UP000301870"/>
    </source>
</evidence>
<evidence type="ECO:0000256" key="3">
    <source>
        <dbReference type="ARBA" id="ARBA00022630"/>
    </source>
</evidence>
<gene>
    <name evidence="9" type="primary">LOC111359357</name>
</gene>
<feature type="domain" description="Glucose-methanol-choline oxidoreductase C-terminal" evidence="7">
    <location>
        <begin position="443"/>
        <end position="578"/>
    </location>
</feature>
<keyword evidence="3" id="KW-0285">Flavoprotein</keyword>
<evidence type="ECO:0000313" key="9">
    <source>
        <dbReference type="RefSeq" id="XP_022830641.1"/>
    </source>
</evidence>
<dbReference type="PANTHER" id="PTHR11552">
    <property type="entry name" value="GLUCOSE-METHANOL-CHOLINE GMC OXIDOREDUCTASE"/>
    <property type="match status" value="1"/>
</dbReference>
<evidence type="ECO:0000256" key="2">
    <source>
        <dbReference type="ARBA" id="ARBA00010790"/>
    </source>
</evidence>
<keyword evidence="4 5" id="KW-0274">FAD</keyword>
<dbReference type="GeneID" id="111359357"/>
<dbReference type="InterPro" id="IPR000172">
    <property type="entry name" value="GMC_OxRdtase_N"/>
</dbReference>
<dbReference type="InterPro" id="IPR036188">
    <property type="entry name" value="FAD/NAD-bd_sf"/>
</dbReference>
<feature type="domain" description="Glucose-methanol-choline oxidoreductase N-terminal" evidence="6">
    <location>
        <begin position="52"/>
        <end position="347"/>
    </location>
</feature>
<evidence type="ECO:0000256" key="1">
    <source>
        <dbReference type="ARBA" id="ARBA00001974"/>
    </source>
</evidence>
<dbReference type="Pfam" id="PF00732">
    <property type="entry name" value="GMC_oxred_N"/>
    <property type="match status" value="1"/>
</dbReference>
<keyword evidence="8" id="KW-1185">Reference proteome</keyword>
<dbReference type="PANTHER" id="PTHR11552:SF147">
    <property type="entry name" value="CHOLINE DEHYDROGENASE, MITOCHONDRIAL"/>
    <property type="match status" value="1"/>
</dbReference>
<dbReference type="OrthoDB" id="269227at2759"/>
<dbReference type="InterPro" id="IPR012132">
    <property type="entry name" value="GMC_OxRdtase"/>
</dbReference>
<dbReference type="AlphaFoldDB" id="A0A9J7EH64"/>
<evidence type="ECO:0000256" key="4">
    <source>
        <dbReference type="ARBA" id="ARBA00022827"/>
    </source>
</evidence>
<dbReference type="KEGG" id="sliu:111359357"/>
<proteinExistence type="inferred from homology"/>
<dbReference type="GO" id="GO:0050660">
    <property type="term" value="F:flavin adenine dinucleotide binding"/>
    <property type="evidence" value="ECO:0007669"/>
    <property type="project" value="InterPro"/>
</dbReference>
<reference evidence="9" key="1">
    <citation type="submission" date="2025-08" db="UniProtKB">
        <authorList>
            <consortium name="RefSeq"/>
        </authorList>
    </citation>
    <scope>IDENTIFICATION</scope>
    <source>
        <strain evidence="9">Ishihara</strain>
        <tissue evidence="9">Whole body</tissue>
    </source>
</reference>
<dbReference type="Proteomes" id="UP000301870">
    <property type="component" value="Chromosome 29"/>
</dbReference>
<dbReference type="GO" id="GO:0016614">
    <property type="term" value="F:oxidoreductase activity, acting on CH-OH group of donors"/>
    <property type="evidence" value="ECO:0007669"/>
    <property type="project" value="InterPro"/>
</dbReference>
<name>A0A9J7EH64_SPOLT</name>
<dbReference type="SUPFAM" id="SSF54373">
    <property type="entry name" value="FAD-linked reductases, C-terminal domain"/>
    <property type="match status" value="1"/>
</dbReference>
<accession>A0A9J7EH64</accession>
<dbReference type="InterPro" id="IPR007867">
    <property type="entry name" value="GMC_OxRtase_C"/>
</dbReference>
<feature type="binding site" evidence="5">
    <location>
        <position position="271"/>
    </location>
    <ligand>
        <name>FAD</name>
        <dbReference type="ChEBI" id="CHEBI:57692"/>
    </ligand>
</feature>